<comment type="caution">
    <text evidence="3">The sequence shown here is derived from an EMBL/GenBank/DDBJ whole genome shotgun (WGS) entry which is preliminary data.</text>
</comment>
<protein>
    <submittedName>
        <fullName evidence="3">Uncharacterized protein</fullName>
    </submittedName>
</protein>
<reference evidence="3 4" key="1">
    <citation type="submission" date="2019-12" db="EMBL/GenBank/DDBJ databases">
        <title>Hymenobacter sp. HMF4947 Genome sequencing and assembly.</title>
        <authorList>
            <person name="Kang H."/>
            <person name="Cha I."/>
            <person name="Kim H."/>
            <person name="Joh K."/>
        </authorList>
    </citation>
    <scope>NUCLEOTIDE SEQUENCE [LARGE SCALE GENOMIC DNA]</scope>
    <source>
        <strain evidence="3 4">HMF4947</strain>
    </source>
</reference>
<feature type="region of interest" description="Disordered" evidence="1">
    <location>
        <begin position="26"/>
        <end position="135"/>
    </location>
</feature>
<accession>A0A7K1TL83</accession>
<evidence type="ECO:0000313" key="3">
    <source>
        <dbReference type="EMBL" id="MVN79178.1"/>
    </source>
</evidence>
<evidence type="ECO:0000256" key="1">
    <source>
        <dbReference type="SAM" id="MobiDB-lite"/>
    </source>
</evidence>
<dbReference type="Proteomes" id="UP000441336">
    <property type="component" value="Unassembled WGS sequence"/>
</dbReference>
<evidence type="ECO:0000313" key="4">
    <source>
        <dbReference type="Proteomes" id="UP000441336"/>
    </source>
</evidence>
<feature type="chain" id="PRO_5029712690" evidence="2">
    <location>
        <begin position="25"/>
        <end position="143"/>
    </location>
</feature>
<keyword evidence="2" id="KW-0732">Signal</keyword>
<dbReference type="AlphaFoldDB" id="A0A7K1TL83"/>
<name>A0A7K1TL83_9BACT</name>
<dbReference type="EMBL" id="WQKZ01000010">
    <property type="protein sequence ID" value="MVN79178.1"/>
    <property type="molecule type" value="Genomic_DNA"/>
</dbReference>
<gene>
    <name evidence="3" type="ORF">GO988_22840</name>
</gene>
<proteinExistence type="predicted"/>
<feature type="signal peptide" evidence="2">
    <location>
        <begin position="1"/>
        <end position="24"/>
    </location>
</feature>
<dbReference type="RefSeq" id="WP_157569950.1">
    <property type="nucleotide sequence ID" value="NZ_WQKZ01000010.1"/>
</dbReference>
<sequence>MKNLFGKALLIGTGLIMSGSAAWAQSAAPDFPAPGSPARPATKSVADPARLRRQQQMSPEDAAHDQQLQILEARTGNTSFGVEKGGPYRQLDKGGNSFTVRKFKALPGQEQQKGVSRRVPMGASPKGKPLVHDHGKKKKFLFF</sequence>
<keyword evidence="4" id="KW-1185">Reference proteome</keyword>
<organism evidence="3 4">
    <name type="scientific">Hymenobacter ginkgonis</name>
    <dbReference type="NCBI Taxonomy" id="2682976"/>
    <lineage>
        <taxon>Bacteria</taxon>
        <taxon>Pseudomonadati</taxon>
        <taxon>Bacteroidota</taxon>
        <taxon>Cytophagia</taxon>
        <taxon>Cytophagales</taxon>
        <taxon>Hymenobacteraceae</taxon>
        <taxon>Hymenobacter</taxon>
    </lineage>
</organism>
<evidence type="ECO:0000256" key="2">
    <source>
        <dbReference type="SAM" id="SignalP"/>
    </source>
</evidence>